<evidence type="ECO:0000256" key="10">
    <source>
        <dbReference type="ARBA" id="ARBA00022553"/>
    </source>
</evidence>
<accession>A0A3P9HX65</accession>
<dbReference type="NCBIfam" id="NF002634">
    <property type="entry name" value="PRK02304.1-3"/>
    <property type="match status" value="1"/>
</dbReference>
<feature type="domain" description="Phosphoribosyltransferase" evidence="15">
    <location>
        <begin position="106"/>
        <end position="240"/>
    </location>
</feature>
<keyword evidence="14" id="KW-0007">Acetylation</keyword>
<evidence type="ECO:0000313" key="17">
    <source>
        <dbReference type="Proteomes" id="UP000265200"/>
    </source>
</evidence>
<protein>
    <recommendedName>
        <fullName evidence="8">Adenine phosphoribosyltransferase</fullName>
        <ecNumber evidence="7">2.4.2.7</ecNumber>
    </recommendedName>
</protein>
<dbReference type="GO" id="GO:0005737">
    <property type="term" value="C:cytoplasm"/>
    <property type="evidence" value="ECO:0007669"/>
    <property type="project" value="UniProtKB-SubCell"/>
</dbReference>
<keyword evidence="13" id="KW-0660">Purine salvage</keyword>
<evidence type="ECO:0000256" key="11">
    <source>
        <dbReference type="ARBA" id="ARBA00022676"/>
    </source>
</evidence>
<dbReference type="EC" id="2.4.2.7" evidence="7"/>
<reference evidence="16 17" key="2">
    <citation type="submission" date="2017-04" db="EMBL/GenBank/DDBJ databases">
        <title>CpG methylation of centromeres and impact of large insertions on vertebrate speciation.</title>
        <authorList>
            <person name="Ichikawa K."/>
            <person name="Yoshimura J."/>
            <person name="Morishita S."/>
        </authorList>
    </citation>
    <scope>NUCLEOTIDE SEQUENCE</scope>
    <source>
        <strain evidence="16 17">HSOK</strain>
    </source>
</reference>
<dbReference type="NCBIfam" id="NF002636">
    <property type="entry name" value="PRK02304.1-5"/>
    <property type="match status" value="1"/>
</dbReference>
<dbReference type="NCBIfam" id="TIGR01090">
    <property type="entry name" value="apt"/>
    <property type="match status" value="1"/>
</dbReference>
<evidence type="ECO:0000256" key="1">
    <source>
        <dbReference type="ARBA" id="ARBA00000868"/>
    </source>
</evidence>
<keyword evidence="12" id="KW-0808">Transferase</keyword>
<dbReference type="PANTHER" id="PTHR32315:SF3">
    <property type="entry name" value="ADENINE PHOSPHORIBOSYLTRANSFERASE"/>
    <property type="match status" value="1"/>
</dbReference>
<dbReference type="GO" id="GO:0036094">
    <property type="term" value="F:small molecule binding"/>
    <property type="evidence" value="ECO:0007669"/>
    <property type="project" value="UniProtKB-ARBA"/>
</dbReference>
<evidence type="ECO:0000256" key="8">
    <source>
        <dbReference type="ARBA" id="ARBA00017366"/>
    </source>
</evidence>
<dbReference type="InterPro" id="IPR000836">
    <property type="entry name" value="PRTase_dom"/>
</dbReference>
<evidence type="ECO:0000256" key="4">
    <source>
        <dbReference type="ARBA" id="ARBA00004659"/>
    </source>
</evidence>
<comment type="catalytic activity">
    <reaction evidence="1">
        <text>AMP + diphosphate = 5-phospho-alpha-D-ribose 1-diphosphate + adenine</text>
        <dbReference type="Rhea" id="RHEA:16609"/>
        <dbReference type="ChEBI" id="CHEBI:16708"/>
        <dbReference type="ChEBI" id="CHEBI:33019"/>
        <dbReference type="ChEBI" id="CHEBI:58017"/>
        <dbReference type="ChEBI" id="CHEBI:456215"/>
        <dbReference type="EC" id="2.4.2.7"/>
    </reaction>
</comment>
<dbReference type="CDD" id="cd06223">
    <property type="entry name" value="PRTases_typeI"/>
    <property type="match status" value="1"/>
</dbReference>
<proteinExistence type="inferred from homology"/>
<evidence type="ECO:0000256" key="5">
    <source>
        <dbReference type="ARBA" id="ARBA00008391"/>
    </source>
</evidence>
<dbReference type="FunFam" id="3.40.50.2020:FF:000123">
    <property type="entry name" value="Adenine phosphoribosyltransferase"/>
    <property type="match status" value="1"/>
</dbReference>
<sequence length="252" mass="28492">MHKHRKKTKPESKPFRYNIRLNRLRSNTYYIVFIHYCRNIHRGKNEYRICSRMRGSASTSATGFYGCIKGLLCTNMESKLQLLRKHVRTFPDFPKPGIQFRDICPILKSPPALTAAIDLFEEQVRTIHPQVDLIVGLDARGFLFGPLLAQRLGIGFVPIRKRGKLPGTTVTAAYELEYGKAELEIQEDAVSPAQKIVLIDDLLATGGTLCAACELLLRLKAQVLGCLVLIELKDLRGAERLKPHTVFSLLQY</sequence>
<dbReference type="GO" id="GO:0044209">
    <property type="term" value="P:AMP salvage"/>
    <property type="evidence" value="ECO:0007669"/>
    <property type="project" value="UniProtKB-UniPathway"/>
</dbReference>
<comment type="similarity">
    <text evidence="5">Belongs to the purine/pyrimidine phosphoribosyltransferase family.</text>
</comment>
<reference key="1">
    <citation type="journal article" date="2007" name="Nature">
        <title>The medaka draft genome and insights into vertebrate genome evolution.</title>
        <authorList>
            <person name="Kasahara M."/>
            <person name="Naruse K."/>
            <person name="Sasaki S."/>
            <person name="Nakatani Y."/>
            <person name="Qu W."/>
            <person name="Ahsan B."/>
            <person name="Yamada T."/>
            <person name="Nagayasu Y."/>
            <person name="Doi K."/>
            <person name="Kasai Y."/>
            <person name="Jindo T."/>
            <person name="Kobayashi D."/>
            <person name="Shimada A."/>
            <person name="Toyoda A."/>
            <person name="Kuroki Y."/>
            <person name="Fujiyama A."/>
            <person name="Sasaki T."/>
            <person name="Shimizu A."/>
            <person name="Asakawa S."/>
            <person name="Shimizu N."/>
            <person name="Hashimoto S."/>
            <person name="Yang J."/>
            <person name="Lee Y."/>
            <person name="Matsushima K."/>
            <person name="Sugano S."/>
            <person name="Sakaizumi M."/>
            <person name="Narita T."/>
            <person name="Ohishi K."/>
            <person name="Haga S."/>
            <person name="Ohta F."/>
            <person name="Nomoto H."/>
            <person name="Nogata K."/>
            <person name="Morishita T."/>
            <person name="Endo T."/>
            <person name="Shin-I T."/>
            <person name="Takeda H."/>
            <person name="Morishita S."/>
            <person name="Kohara Y."/>
        </authorList>
    </citation>
    <scope>NUCLEOTIDE SEQUENCE [LARGE SCALE GENOMIC DNA]</scope>
    <source>
        <strain>Hd-rR</strain>
    </source>
</reference>
<dbReference type="Pfam" id="PF00156">
    <property type="entry name" value="Pribosyltran"/>
    <property type="match status" value="1"/>
</dbReference>
<evidence type="ECO:0000256" key="6">
    <source>
        <dbReference type="ARBA" id="ARBA00011738"/>
    </source>
</evidence>
<evidence type="ECO:0000256" key="13">
    <source>
        <dbReference type="ARBA" id="ARBA00022726"/>
    </source>
</evidence>
<dbReference type="InterPro" id="IPR029057">
    <property type="entry name" value="PRTase-like"/>
</dbReference>
<dbReference type="AlphaFoldDB" id="A0A3P9HX65"/>
<dbReference type="InterPro" id="IPR050054">
    <property type="entry name" value="UPRTase/APRTase"/>
</dbReference>
<dbReference type="GO" id="GO:0006166">
    <property type="term" value="P:purine ribonucleoside salvage"/>
    <property type="evidence" value="ECO:0007669"/>
    <property type="project" value="UniProtKB-KW"/>
</dbReference>
<reference evidence="16" key="4">
    <citation type="submission" date="2025-09" db="UniProtKB">
        <authorList>
            <consortium name="Ensembl"/>
        </authorList>
    </citation>
    <scope>IDENTIFICATION</scope>
    <source>
        <strain evidence="16">HSOK</strain>
    </source>
</reference>
<evidence type="ECO:0000256" key="12">
    <source>
        <dbReference type="ARBA" id="ARBA00022679"/>
    </source>
</evidence>
<dbReference type="UniPathway" id="UPA00588">
    <property type="reaction ID" value="UER00646"/>
</dbReference>
<keyword evidence="10" id="KW-0597">Phosphoprotein</keyword>
<comment type="function">
    <text evidence="2">Catalyzes a salvage reaction resulting in the formation of AMP, that is energically less costly than de novo synthesis.</text>
</comment>
<dbReference type="GO" id="GO:0006168">
    <property type="term" value="P:adenine salvage"/>
    <property type="evidence" value="ECO:0007669"/>
    <property type="project" value="InterPro"/>
</dbReference>
<evidence type="ECO:0000256" key="2">
    <source>
        <dbReference type="ARBA" id="ARBA00003968"/>
    </source>
</evidence>
<comment type="pathway">
    <text evidence="4">Purine metabolism; AMP biosynthesis via salvage pathway; AMP from adenine: step 1/1.</text>
</comment>
<evidence type="ECO:0000313" key="16">
    <source>
        <dbReference type="Ensembl" id="ENSORLP00015012330.1"/>
    </source>
</evidence>
<dbReference type="PANTHER" id="PTHR32315">
    <property type="entry name" value="ADENINE PHOSPHORIBOSYLTRANSFERASE"/>
    <property type="match status" value="1"/>
</dbReference>
<evidence type="ECO:0000256" key="7">
    <source>
        <dbReference type="ARBA" id="ARBA00011893"/>
    </source>
</evidence>
<reference evidence="16" key="3">
    <citation type="submission" date="2025-08" db="UniProtKB">
        <authorList>
            <consortium name="Ensembl"/>
        </authorList>
    </citation>
    <scope>IDENTIFICATION</scope>
    <source>
        <strain evidence="16">HSOK</strain>
    </source>
</reference>
<dbReference type="HAMAP" id="MF_00004">
    <property type="entry name" value="Aden_phosphoribosyltr"/>
    <property type="match status" value="1"/>
</dbReference>
<organism evidence="16 17">
    <name type="scientific">Oryzias latipes</name>
    <name type="common">Japanese rice fish</name>
    <name type="synonym">Japanese killifish</name>
    <dbReference type="NCBI Taxonomy" id="8090"/>
    <lineage>
        <taxon>Eukaryota</taxon>
        <taxon>Metazoa</taxon>
        <taxon>Chordata</taxon>
        <taxon>Craniata</taxon>
        <taxon>Vertebrata</taxon>
        <taxon>Euteleostomi</taxon>
        <taxon>Actinopterygii</taxon>
        <taxon>Neopterygii</taxon>
        <taxon>Teleostei</taxon>
        <taxon>Neoteleostei</taxon>
        <taxon>Acanthomorphata</taxon>
        <taxon>Ovalentaria</taxon>
        <taxon>Atherinomorphae</taxon>
        <taxon>Beloniformes</taxon>
        <taxon>Adrianichthyidae</taxon>
        <taxon>Oryziinae</taxon>
        <taxon>Oryzias</taxon>
    </lineage>
</organism>
<keyword evidence="11" id="KW-0328">Glycosyltransferase</keyword>
<dbReference type="InterPro" id="IPR005764">
    <property type="entry name" value="Ade_phspho_trans"/>
</dbReference>
<evidence type="ECO:0000259" key="15">
    <source>
        <dbReference type="Pfam" id="PF00156"/>
    </source>
</evidence>
<dbReference type="Ensembl" id="ENSORLT00015019419.1">
    <property type="protein sequence ID" value="ENSORLP00015012330.1"/>
    <property type="gene ID" value="ENSORLG00015013186.1"/>
</dbReference>
<evidence type="ECO:0000256" key="3">
    <source>
        <dbReference type="ARBA" id="ARBA00004496"/>
    </source>
</evidence>
<keyword evidence="9" id="KW-0963">Cytoplasm</keyword>
<dbReference type="Gene3D" id="3.40.50.2020">
    <property type="match status" value="1"/>
</dbReference>
<evidence type="ECO:0000256" key="9">
    <source>
        <dbReference type="ARBA" id="ARBA00022490"/>
    </source>
</evidence>
<dbReference type="Proteomes" id="UP000265200">
    <property type="component" value="Chromosome 15"/>
</dbReference>
<dbReference type="SUPFAM" id="SSF53271">
    <property type="entry name" value="PRTase-like"/>
    <property type="match status" value="1"/>
</dbReference>
<dbReference type="GO" id="GO:0003999">
    <property type="term" value="F:adenine phosphoribosyltransferase activity"/>
    <property type="evidence" value="ECO:0007669"/>
    <property type="project" value="UniProtKB-EC"/>
</dbReference>
<name>A0A3P9HX65_ORYLA</name>
<comment type="subunit">
    <text evidence="6">Homodimer.</text>
</comment>
<evidence type="ECO:0000256" key="14">
    <source>
        <dbReference type="ARBA" id="ARBA00022990"/>
    </source>
</evidence>
<comment type="subcellular location">
    <subcellularLocation>
        <location evidence="3">Cytoplasm</location>
    </subcellularLocation>
</comment>